<sequence>MAETFAEELGGPPTVEEVMGILELAGIGGSGVGLRYTTNIRAAPGASRVGDLNDATFVAASDGLDVVIGPDTDPDGPGFAAEVGRRLTVALREAGIAYADVDSGRDVQVTATVVRRSKRIRVGDVVAAPVEAGGYRIGVLVANDVFGVAIGFFTAVVPGPRLPAVTAEVVPYPMYLADRSVESGQWPVIGHDERLLGLFPREPEIYHRPDWPAKQRRGEFGTAETAAGALRKIDAAEARAVGLADGSYHQFLPGPRMLLWLDTHYPPGGGTRDVVGHVS</sequence>
<keyword evidence="2" id="KW-1185">Reference proteome</keyword>
<dbReference type="EMBL" id="JBHSIU010000066">
    <property type="protein sequence ID" value="MFC5004683.1"/>
    <property type="molecule type" value="Genomic_DNA"/>
</dbReference>
<gene>
    <name evidence="1" type="ORF">ACFPIJ_43515</name>
</gene>
<accession>A0ABV9WBK6</accession>
<comment type="caution">
    <text evidence="1">The sequence shown here is derived from an EMBL/GenBank/DDBJ whole genome shotgun (WGS) entry which is preliminary data.</text>
</comment>
<evidence type="ECO:0000313" key="2">
    <source>
        <dbReference type="Proteomes" id="UP001595912"/>
    </source>
</evidence>
<proteinExistence type="predicted"/>
<organism evidence="1 2">
    <name type="scientific">Dactylosporangium cerinum</name>
    <dbReference type="NCBI Taxonomy" id="1434730"/>
    <lineage>
        <taxon>Bacteria</taxon>
        <taxon>Bacillati</taxon>
        <taxon>Actinomycetota</taxon>
        <taxon>Actinomycetes</taxon>
        <taxon>Micromonosporales</taxon>
        <taxon>Micromonosporaceae</taxon>
        <taxon>Dactylosporangium</taxon>
    </lineage>
</organism>
<name>A0ABV9WBK6_9ACTN</name>
<reference evidence="2" key="1">
    <citation type="journal article" date="2019" name="Int. J. Syst. Evol. Microbiol.">
        <title>The Global Catalogue of Microorganisms (GCM) 10K type strain sequencing project: providing services to taxonomists for standard genome sequencing and annotation.</title>
        <authorList>
            <consortium name="The Broad Institute Genomics Platform"/>
            <consortium name="The Broad Institute Genome Sequencing Center for Infectious Disease"/>
            <person name="Wu L."/>
            <person name="Ma J."/>
        </authorList>
    </citation>
    <scope>NUCLEOTIDE SEQUENCE [LARGE SCALE GENOMIC DNA]</scope>
    <source>
        <strain evidence="2">CGMCC 4.7152</strain>
    </source>
</reference>
<protein>
    <submittedName>
        <fullName evidence="1">Uncharacterized protein</fullName>
    </submittedName>
</protein>
<dbReference type="Proteomes" id="UP001595912">
    <property type="component" value="Unassembled WGS sequence"/>
</dbReference>
<dbReference type="RefSeq" id="WP_380124807.1">
    <property type="nucleotide sequence ID" value="NZ_JBHSIU010000066.1"/>
</dbReference>
<evidence type="ECO:0000313" key="1">
    <source>
        <dbReference type="EMBL" id="MFC5004683.1"/>
    </source>
</evidence>